<organism evidence="1 2">
    <name type="scientific">Parachitinimonas caeni</name>
    <dbReference type="NCBI Taxonomy" id="3031301"/>
    <lineage>
        <taxon>Bacteria</taxon>
        <taxon>Pseudomonadati</taxon>
        <taxon>Pseudomonadota</taxon>
        <taxon>Betaproteobacteria</taxon>
        <taxon>Neisseriales</taxon>
        <taxon>Chitinibacteraceae</taxon>
        <taxon>Parachitinimonas</taxon>
    </lineage>
</organism>
<proteinExistence type="predicted"/>
<keyword evidence="2" id="KW-1185">Reference proteome</keyword>
<reference evidence="1" key="1">
    <citation type="submission" date="2023-03" db="EMBL/GenBank/DDBJ databases">
        <title>Chitinimonas shenzhenensis gen. nov., sp. nov., a novel member of family Burkholderiaceae isolated from activated sludge collected in Shen Zhen, China.</title>
        <authorList>
            <person name="Wang X."/>
        </authorList>
    </citation>
    <scope>NUCLEOTIDE SEQUENCE</scope>
    <source>
        <strain evidence="1">DQS-5</strain>
    </source>
</reference>
<gene>
    <name evidence="1" type="ORF">PZA18_09305</name>
</gene>
<sequence>MKKIRLTEVSAQLGKVQEAVHRFAQKDHPLNLAALQALLLIDEQAQPAFDLVRQQYIQNPRMSKQIEEKLWQDIVGFSRDMLAAYQRFVLLEEPKPEEASEFQKLTAIMLARALHYISIQMKWHFFRFSAPDPKLWSAAHQIYRLSEVSDVDSDPFSLYPALSSPTTSCADEYVQIMMLATLNNGNFSFRQFDWADRWLDSWSRHIQIERKYRANVHQFCLNLQEPAGPSKIHDQVDGETMRYWGVIELLAEMTKIIKQLEAGESPQRLGLGDDCRMPGCLDFMKQLEILWSRELTHQIHRSERHKVNKLVEVVQGLNNIFQAIRQDDDRIMSVQTMKRTPESAEVMDMKLYGFVTDRTKQRMAEMQNKHSSYAPRHLETVSWVLENQSEGGFGAVLPVNGNDWVRLGVLVGMRNDANSNWILAVIRRLNRIDTEHLYAGLQILSTASVSVTMRSEDEHRRPSALSMSADGLDTFGAIVPRLGLYIPHQTEGKRINTMLIQAADYSMDRFYHVTARDKHFTVKLGDMLEKGPDWIWSSVDLLRKD</sequence>
<accession>A0ABT7DW77</accession>
<dbReference type="EMBL" id="JARRAF010000008">
    <property type="protein sequence ID" value="MDK2124244.1"/>
    <property type="molecule type" value="Genomic_DNA"/>
</dbReference>
<dbReference type="RefSeq" id="WP_284100553.1">
    <property type="nucleotide sequence ID" value="NZ_JARRAF010000008.1"/>
</dbReference>
<name>A0ABT7DW77_9NEIS</name>
<comment type="caution">
    <text evidence="1">The sequence shown here is derived from an EMBL/GenBank/DDBJ whole genome shotgun (WGS) entry which is preliminary data.</text>
</comment>
<protein>
    <submittedName>
        <fullName evidence="1">Uncharacterized protein</fullName>
    </submittedName>
</protein>
<evidence type="ECO:0000313" key="2">
    <source>
        <dbReference type="Proteomes" id="UP001172778"/>
    </source>
</evidence>
<evidence type="ECO:0000313" key="1">
    <source>
        <dbReference type="EMBL" id="MDK2124244.1"/>
    </source>
</evidence>
<dbReference type="Proteomes" id="UP001172778">
    <property type="component" value="Unassembled WGS sequence"/>
</dbReference>